<accession>A0A919RDA5</accession>
<evidence type="ECO:0000313" key="3">
    <source>
        <dbReference type="EMBL" id="GII90650.1"/>
    </source>
</evidence>
<gene>
    <name evidence="3" type="ORF">Ssi02_08810</name>
</gene>
<dbReference type="Proteomes" id="UP000606172">
    <property type="component" value="Unassembled WGS sequence"/>
</dbReference>
<comment type="caution">
    <text evidence="3">The sequence shown here is derived from an EMBL/GenBank/DDBJ whole genome shotgun (WGS) entry which is preliminary data.</text>
</comment>
<feature type="domain" description="Ferric siderophore reductase C-terminal" evidence="2">
    <location>
        <begin position="284"/>
        <end position="304"/>
    </location>
</feature>
<name>A0A919RDA5_9ACTN</name>
<dbReference type="AlphaFoldDB" id="A0A919RDA5"/>
<evidence type="ECO:0000259" key="2">
    <source>
        <dbReference type="Pfam" id="PF11575"/>
    </source>
</evidence>
<dbReference type="EMBL" id="BOOW01000006">
    <property type="protein sequence ID" value="GII90650.1"/>
    <property type="molecule type" value="Genomic_DNA"/>
</dbReference>
<keyword evidence="4" id="KW-1185">Reference proteome</keyword>
<sequence>MSPVPCDIFGLAVADISAIGGFFSLQIGPADTGWRPLTELLGDKAVLDERVTLVADRLGASERRIAASILFQGLAARFLSPPFGVAAVHGLLVDFTPDRLHWRPVPSGPLPLRTVHADATRVWSARCTADPGDVTAPHAESPGEVTRTAGPTGPHEASPAEVTRTAGLTAPHEASPGEVTQTAGPTGRRTASPGELAEGLYRMVVEGVLEPLAGTLREIVKIAPGLLWGNAASCVAEAMRAVERERAGAAETAGALGRALLEIGRLRGNGELAEPAPGHTFFVRRSCCLYYRVAPDALCGDCALLDPEVRREQWARAVRHGGGAG</sequence>
<dbReference type="Pfam" id="PF11575">
    <property type="entry name" value="FhuF_C"/>
    <property type="match status" value="1"/>
</dbReference>
<feature type="region of interest" description="Disordered" evidence="1">
    <location>
        <begin position="128"/>
        <end position="193"/>
    </location>
</feature>
<evidence type="ECO:0000256" key="1">
    <source>
        <dbReference type="SAM" id="MobiDB-lite"/>
    </source>
</evidence>
<reference evidence="3" key="1">
    <citation type="submission" date="2021-01" db="EMBL/GenBank/DDBJ databases">
        <title>Whole genome shotgun sequence of Sinosporangium siamense NBRC 109515.</title>
        <authorList>
            <person name="Komaki H."/>
            <person name="Tamura T."/>
        </authorList>
    </citation>
    <scope>NUCLEOTIDE SEQUENCE</scope>
    <source>
        <strain evidence="3">NBRC 109515</strain>
    </source>
</reference>
<proteinExistence type="predicted"/>
<dbReference type="InterPro" id="IPR024726">
    <property type="entry name" value="FhuF_C"/>
</dbReference>
<organism evidence="3 4">
    <name type="scientific">Sinosporangium siamense</name>
    <dbReference type="NCBI Taxonomy" id="1367973"/>
    <lineage>
        <taxon>Bacteria</taxon>
        <taxon>Bacillati</taxon>
        <taxon>Actinomycetota</taxon>
        <taxon>Actinomycetes</taxon>
        <taxon>Streptosporangiales</taxon>
        <taxon>Streptosporangiaceae</taxon>
        <taxon>Sinosporangium</taxon>
    </lineage>
</organism>
<dbReference type="GO" id="GO:0051537">
    <property type="term" value="F:2 iron, 2 sulfur cluster binding"/>
    <property type="evidence" value="ECO:0007669"/>
    <property type="project" value="InterPro"/>
</dbReference>
<evidence type="ECO:0000313" key="4">
    <source>
        <dbReference type="Proteomes" id="UP000606172"/>
    </source>
</evidence>
<protein>
    <recommendedName>
        <fullName evidence="2">Ferric siderophore reductase C-terminal domain-containing protein</fullName>
    </recommendedName>
</protein>